<dbReference type="Proteomes" id="UP000504631">
    <property type="component" value="Unplaced"/>
</dbReference>
<dbReference type="PANTHER" id="PTHR28635">
    <property type="entry name" value="TRANSMEMBRANE INNER EAR EXPRESSED PROTEIN"/>
    <property type="match status" value="1"/>
</dbReference>
<organism evidence="2 3">
    <name type="scientific">Bombus vosnesenskii</name>
    <dbReference type="NCBI Taxonomy" id="207650"/>
    <lineage>
        <taxon>Eukaryota</taxon>
        <taxon>Metazoa</taxon>
        <taxon>Ecdysozoa</taxon>
        <taxon>Arthropoda</taxon>
        <taxon>Hexapoda</taxon>
        <taxon>Insecta</taxon>
        <taxon>Pterygota</taxon>
        <taxon>Neoptera</taxon>
        <taxon>Endopterygota</taxon>
        <taxon>Hymenoptera</taxon>
        <taxon>Apocrita</taxon>
        <taxon>Aculeata</taxon>
        <taxon>Apoidea</taxon>
        <taxon>Anthophila</taxon>
        <taxon>Apidae</taxon>
        <taxon>Bombus</taxon>
        <taxon>Pyrobombus</taxon>
    </lineage>
</organism>
<dbReference type="AlphaFoldDB" id="A0A6J3KUR6"/>
<feature type="transmembrane region" description="Helical" evidence="1">
    <location>
        <begin position="51"/>
        <end position="73"/>
    </location>
</feature>
<evidence type="ECO:0000256" key="1">
    <source>
        <dbReference type="SAM" id="Phobius"/>
    </source>
</evidence>
<name>A0A6J3KUR6_9HYME</name>
<sequence length="184" mass="21096">MKELDEPTIASILSSSFPPCSPHEIAVRPGDCVEGRVEKWLEDEAFSGFRVWQLAGIILSILLSVLIGLCCCIRFRVPRTKQEIEADYIRKKITESFRQELSKISNTEMDDMDLKKVSLNTHICSLLALSKIQNKFDMEVQEVQKDHQEATYKNIQHGLRSRFNAMFSGIHFTKQEHPNVDSII</sequence>
<dbReference type="KEGG" id="bvk:117237155"/>
<dbReference type="Pfam" id="PF16038">
    <property type="entry name" value="TMIE"/>
    <property type="match status" value="1"/>
</dbReference>
<evidence type="ECO:0000313" key="4">
    <source>
        <dbReference type="RefSeq" id="XP_033356738.1"/>
    </source>
</evidence>
<proteinExistence type="predicted"/>
<dbReference type="GeneID" id="117237155"/>
<dbReference type="RefSeq" id="XP_033356738.1">
    <property type="nucleotide sequence ID" value="XM_033500847.1"/>
</dbReference>
<accession>A0A6J3KUR6</accession>
<keyword evidence="2" id="KW-1185">Reference proteome</keyword>
<keyword evidence="1" id="KW-0472">Membrane</keyword>
<dbReference type="RefSeq" id="XP_033356737.1">
    <property type="nucleotide sequence ID" value="XM_033500846.1"/>
</dbReference>
<protein>
    <submittedName>
        <fullName evidence="3 4">Uncharacterized protein LOC117237155 isoform X1</fullName>
    </submittedName>
</protein>
<keyword evidence="1" id="KW-0812">Transmembrane</keyword>
<keyword evidence="1" id="KW-1133">Transmembrane helix</keyword>
<gene>
    <name evidence="3 4" type="primary">LOC117237155</name>
</gene>
<evidence type="ECO:0000313" key="2">
    <source>
        <dbReference type="Proteomes" id="UP000504631"/>
    </source>
</evidence>
<dbReference type="PANTHER" id="PTHR28635:SF1">
    <property type="entry name" value="TRANSMEMBRANE INNER EAR EXPRESSED PROTEIN"/>
    <property type="match status" value="1"/>
</dbReference>
<reference evidence="3 4" key="1">
    <citation type="submission" date="2025-04" db="UniProtKB">
        <authorList>
            <consortium name="RefSeq"/>
        </authorList>
    </citation>
    <scope>IDENTIFICATION</scope>
    <source>
        <tissue evidence="3 4">Muscle</tissue>
    </source>
</reference>
<dbReference type="InterPro" id="IPR032006">
    <property type="entry name" value="TMIE"/>
</dbReference>
<evidence type="ECO:0000313" key="3">
    <source>
        <dbReference type="RefSeq" id="XP_033356737.1"/>
    </source>
</evidence>